<dbReference type="SUPFAM" id="SSF48403">
    <property type="entry name" value="Ankyrin repeat"/>
    <property type="match status" value="1"/>
</dbReference>
<dbReference type="InterPro" id="IPR002110">
    <property type="entry name" value="Ankyrin_rpt"/>
</dbReference>
<dbReference type="PRINTS" id="PR01415">
    <property type="entry name" value="ANKYRIN"/>
</dbReference>
<dbReference type="Pfam" id="PF00023">
    <property type="entry name" value="Ank"/>
    <property type="match status" value="1"/>
</dbReference>
<dbReference type="Pfam" id="PF12796">
    <property type="entry name" value="Ank_2"/>
    <property type="match status" value="1"/>
</dbReference>
<accession>A0A267GHJ7</accession>
<evidence type="ECO:0000256" key="4">
    <source>
        <dbReference type="SAM" id="MobiDB-lite"/>
    </source>
</evidence>
<organism evidence="5 6">
    <name type="scientific">Macrostomum lignano</name>
    <dbReference type="NCBI Taxonomy" id="282301"/>
    <lineage>
        <taxon>Eukaryota</taxon>
        <taxon>Metazoa</taxon>
        <taxon>Spiralia</taxon>
        <taxon>Lophotrochozoa</taxon>
        <taxon>Platyhelminthes</taxon>
        <taxon>Rhabditophora</taxon>
        <taxon>Macrostomorpha</taxon>
        <taxon>Macrostomida</taxon>
        <taxon>Macrostomidae</taxon>
        <taxon>Macrostomum</taxon>
    </lineage>
</organism>
<dbReference type="OrthoDB" id="341259at2759"/>
<gene>
    <name evidence="5" type="ORF">BOX15_Mlig017263g2</name>
</gene>
<dbReference type="STRING" id="282301.A0A267GHJ7"/>
<feature type="repeat" description="ANK" evidence="3">
    <location>
        <begin position="142"/>
        <end position="174"/>
    </location>
</feature>
<dbReference type="PROSITE" id="PS50088">
    <property type="entry name" value="ANK_REPEAT"/>
    <property type="match status" value="2"/>
</dbReference>
<dbReference type="EMBL" id="NIVC01000319">
    <property type="protein sequence ID" value="PAA85520.1"/>
    <property type="molecule type" value="Genomic_DNA"/>
</dbReference>
<feature type="non-terminal residue" evidence="5">
    <location>
        <position position="1"/>
    </location>
</feature>
<sequence length="445" mass="47271">LEAVQQQQKLFQQQLLLQEQQYSQEQQQQAGSPMLGSLAADPSLLNPAASITAVAAASAAAASQRMQGRSGCRWRIRQRKQQLAEQEQQTPLVKQQPDEEDDKPLELAKNLGGCLNAYAEAGDLAQVSSLLESNVPHSSDWLGFTALHQAARSGHLAICRRLLAHSFQADARNKVGRTPLHLAAAGGHGDVARLLLDSGADPDSEDFLRNRPLHCACQGNWPAIVDLLLRAGAQHSPVNKFGQTPLQVAESLGHAGLGCAALLSDFATNGSRSLGPPVVEPGCIDVDESLTEACRWPGVDDATDAGLGLLDDLGDIQFEQPAESSLQQQAESDSPASAASSATSATSGLELRMRLQELADQGNGDPLSVWLPAGCGIAQVPAHLSSLGLRVTAMYGSSLLGWFYDTDGSVVNLRATHEESASRLVVSAFRVDCQLLEHLQSCSES</sequence>
<feature type="repeat" description="ANK" evidence="3">
    <location>
        <begin position="175"/>
        <end position="207"/>
    </location>
</feature>
<evidence type="ECO:0000256" key="1">
    <source>
        <dbReference type="ARBA" id="ARBA00022737"/>
    </source>
</evidence>
<reference evidence="5 6" key="1">
    <citation type="submission" date="2017-06" db="EMBL/GenBank/DDBJ databases">
        <title>A platform for efficient transgenesis in Macrostomum lignano, a flatworm model organism for stem cell research.</title>
        <authorList>
            <person name="Berezikov E."/>
        </authorList>
    </citation>
    <scope>NUCLEOTIDE SEQUENCE [LARGE SCALE GENOMIC DNA]</scope>
    <source>
        <strain evidence="5">DV1</strain>
        <tissue evidence="5">Whole organism</tissue>
    </source>
</reference>
<dbReference type="PROSITE" id="PS50297">
    <property type="entry name" value="ANK_REP_REGION"/>
    <property type="match status" value="2"/>
</dbReference>
<dbReference type="Proteomes" id="UP000215902">
    <property type="component" value="Unassembled WGS sequence"/>
</dbReference>
<comment type="caution">
    <text evidence="5">The sequence shown here is derived from an EMBL/GenBank/DDBJ whole genome shotgun (WGS) entry which is preliminary data.</text>
</comment>
<protein>
    <submittedName>
        <fullName evidence="5">Uncharacterized protein</fullName>
    </submittedName>
</protein>
<evidence type="ECO:0000313" key="5">
    <source>
        <dbReference type="EMBL" id="PAA85520.1"/>
    </source>
</evidence>
<dbReference type="InterPro" id="IPR036770">
    <property type="entry name" value="Ankyrin_rpt-contain_sf"/>
</dbReference>
<evidence type="ECO:0000256" key="3">
    <source>
        <dbReference type="PROSITE-ProRule" id="PRU00023"/>
    </source>
</evidence>
<proteinExistence type="predicted"/>
<evidence type="ECO:0000313" key="6">
    <source>
        <dbReference type="Proteomes" id="UP000215902"/>
    </source>
</evidence>
<feature type="compositionally biased region" description="Polar residues" evidence="4">
    <location>
        <begin position="322"/>
        <end position="335"/>
    </location>
</feature>
<feature type="region of interest" description="Disordered" evidence="4">
    <location>
        <begin position="322"/>
        <end position="343"/>
    </location>
</feature>
<feature type="region of interest" description="Disordered" evidence="4">
    <location>
        <begin position="22"/>
        <end position="41"/>
    </location>
</feature>
<evidence type="ECO:0000256" key="2">
    <source>
        <dbReference type="ARBA" id="ARBA00023043"/>
    </source>
</evidence>
<keyword evidence="1" id="KW-0677">Repeat</keyword>
<dbReference type="PANTHER" id="PTHR24171">
    <property type="entry name" value="ANKYRIN REPEAT DOMAIN-CONTAINING PROTEIN 39-RELATED"/>
    <property type="match status" value="1"/>
</dbReference>
<name>A0A267GHJ7_9PLAT</name>
<keyword evidence="6" id="KW-1185">Reference proteome</keyword>
<dbReference type="Gene3D" id="1.25.40.20">
    <property type="entry name" value="Ankyrin repeat-containing domain"/>
    <property type="match status" value="1"/>
</dbReference>
<dbReference type="AlphaFoldDB" id="A0A267GHJ7"/>
<keyword evidence="2 3" id="KW-0040">ANK repeat</keyword>
<dbReference type="SMART" id="SM00248">
    <property type="entry name" value="ANK"/>
    <property type="match status" value="3"/>
</dbReference>